<keyword evidence="7" id="KW-0687">Ribonucleoprotein</keyword>
<evidence type="ECO:0000256" key="1">
    <source>
        <dbReference type="ARBA" id="ARBA00004021"/>
    </source>
</evidence>
<comment type="similarity">
    <text evidence="3">Belongs to the universal ribosomal protein uL18 family.</text>
</comment>
<comment type="caution">
    <text evidence="12">The sequence shown here is derived from an EMBL/GenBank/DDBJ whole genome shotgun (WGS) entry which is preliminary data.</text>
</comment>
<dbReference type="EMBL" id="JAHQIW010004882">
    <property type="protein sequence ID" value="KAJ1364170.1"/>
    <property type="molecule type" value="Genomic_DNA"/>
</dbReference>
<evidence type="ECO:0000256" key="2">
    <source>
        <dbReference type="ARBA" id="ARBA00004496"/>
    </source>
</evidence>
<dbReference type="SUPFAM" id="SSF53137">
    <property type="entry name" value="Translational machinery components"/>
    <property type="match status" value="1"/>
</dbReference>
<feature type="region of interest" description="Disordered" evidence="10">
    <location>
        <begin position="83"/>
        <end position="127"/>
    </location>
</feature>
<evidence type="ECO:0000313" key="12">
    <source>
        <dbReference type="EMBL" id="KAJ1364170.1"/>
    </source>
</evidence>
<reference evidence="12" key="1">
    <citation type="submission" date="2021-06" db="EMBL/GenBank/DDBJ databases">
        <title>Parelaphostrongylus tenuis whole genome reference sequence.</title>
        <authorList>
            <person name="Garwood T.J."/>
            <person name="Larsen P.A."/>
            <person name="Fountain-Jones N.M."/>
            <person name="Garbe J.R."/>
            <person name="Macchietto M.G."/>
            <person name="Kania S.A."/>
            <person name="Gerhold R.W."/>
            <person name="Richards J.E."/>
            <person name="Wolf T.M."/>
        </authorList>
    </citation>
    <scope>NUCLEOTIDE SEQUENCE</scope>
    <source>
        <strain evidence="12">MNPRO001-30</strain>
        <tissue evidence="12">Meninges</tissue>
    </source>
</reference>
<gene>
    <name evidence="12" type="ORF">KIN20_024195</name>
</gene>
<dbReference type="GO" id="GO:0008097">
    <property type="term" value="F:5S rRNA binding"/>
    <property type="evidence" value="ECO:0007669"/>
    <property type="project" value="InterPro"/>
</dbReference>
<name>A0AAD5MT12_PARTN</name>
<evidence type="ECO:0000256" key="10">
    <source>
        <dbReference type="SAM" id="MobiDB-lite"/>
    </source>
</evidence>
<dbReference type="GO" id="GO:0006412">
    <property type="term" value="P:translation"/>
    <property type="evidence" value="ECO:0007669"/>
    <property type="project" value="InterPro"/>
</dbReference>
<dbReference type="GO" id="GO:0003735">
    <property type="term" value="F:structural constituent of ribosome"/>
    <property type="evidence" value="ECO:0007669"/>
    <property type="project" value="InterPro"/>
</dbReference>
<sequence>MVADHSKAVLDVGLARRPPLVANVFAVMKGVADGGINVPHRTDSSVMIPNRKSTMPRLTVTESLCGVSADSLEEMYKKAHAAIRANPDRKPREAKKYGEQKRFTAKKDHIGEEKGAHQREKKHFFCS</sequence>
<keyword evidence="4" id="KW-0963">Cytoplasm</keyword>
<accession>A0AAD5MT12</accession>
<evidence type="ECO:0000256" key="3">
    <source>
        <dbReference type="ARBA" id="ARBA00007116"/>
    </source>
</evidence>
<evidence type="ECO:0000256" key="4">
    <source>
        <dbReference type="ARBA" id="ARBA00022490"/>
    </source>
</evidence>
<dbReference type="GO" id="GO:0000027">
    <property type="term" value="P:ribosomal large subunit assembly"/>
    <property type="evidence" value="ECO:0007669"/>
    <property type="project" value="TreeGrafter"/>
</dbReference>
<keyword evidence="5" id="KW-0699">rRNA-binding</keyword>
<comment type="subcellular location">
    <subcellularLocation>
        <location evidence="2">Cytoplasm</location>
    </subcellularLocation>
</comment>
<dbReference type="Gene3D" id="3.30.420.100">
    <property type="match status" value="2"/>
</dbReference>
<dbReference type="InterPro" id="IPR025607">
    <property type="entry name" value="Ribosomal_uL18_C_euk"/>
</dbReference>
<dbReference type="PANTHER" id="PTHR23410">
    <property type="entry name" value="RIBOSOMAL PROTEIN L5-RELATED"/>
    <property type="match status" value="1"/>
</dbReference>
<dbReference type="Proteomes" id="UP001196413">
    <property type="component" value="Unassembled WGS sequence"/>
</dbReference>
<evidence type="ECO:0000259" key="11">
    <source>
        <dbReference type="Pfam" id="PF14204"/>
    </source>
</evidence>
<dbReference type="InterPro" id="IPR005485">
    <property type="entry name" value="Rbsml_uL18_euk_arch"/>
</dbReference>
<evidence type="ECO:0000256" key="9">
    <source>
        <dbReference type="ARBA" id="ARBA00035352"/>
    </source>
</evidence>
<dbReference type="Pfam" id="PF17144">
    <property type="entry name" value="Ribosomal_L5e"/>
    <property type="match status" value="1"/>
</dbReference>
<feature type="domain" description="Large ribosomal subunit protein uL18 C-terminal eukaryotes" evidence="11">
    <location>
        <begin position="72"/>
        <end position="107"/>
    </location>
</feature>
<keyword evidence="5" id="KW-0694">RNA-binding</keyword>
<feature type="compositionally biased region" description="Basic and acidic residues" evidence="10">
    <location>
        <begin position="86"/>
        <end position="118"/>
    </location>
</feature>
<evidence type="ECO:0000313" key="13">
    <source>
        <dbReference type="Proteomes" id="UP001196413"/>
    </source>
</evidence>
<comment type="function">
    <text evidence="1">Component of the ribosome, a large ribonucleoprotein complex responsible for the synthesis of proteins in the cell. The small ribosomal subunit (SSU) binds messenger RNAs (mRNAs) and translates the encoded message by selecting cognate aminoacyl-transfer RNA (tRNA) molecules. The large subunit (LSU) contains the ribosomal catalytic site termed the peptidyl transferase center (PTC), which catalyzes the formation of peptide bonds, thereby polymerizing the amino acids delivered by tRNAs into a polypeptide chain. The nascent polypeptides leave the ribosome through a tunnel in the LSU and interact with protein factors that function in enzymatic processing, targeting, and the membrane insertion of nascent chains at the exit of the ribosomal tunnel.</text>
</comment>
<keyword evidence="6" id="KW-0689">Ribosomal protein</keyword>
<dbReference type="PANTHER" id="PTHR23410:SF12">
    <property type="entry name" value="LARGE RIBOSOMAL SUBUNIT PROTEIN UL18"/>
    <property type="match status" value="1"/>
</dbReference>
<evidence type="ECO:0000256" key="8">
    <source>
        <dbReference type="ARBA" id="ARBA00035197"/>
    </source>
</evidence>
<evidence type="ECO:0000256" key="5">
    <source>
        <dbReference type="ARBA" id="ARBA00022730"/>
    </source>
</evidence>
<protein>
    <recommendedName>
        <fullName evidence="8">Large ribosomal subunit protein uL18</fullName>
    </recommendedName>
    <alternativeName>
        <fullName evidence="9">60S ribosomal protein L5</fullName>
    </alternativeName>
</protein>
<evidence type="ECO:0000256" key="6">
    <source>
        <dbReference type="ARBA" id="ARBA00022980"/>
    </source>
</evidence>
<organism evidence="12 13">
    <name type="scientific">Parelaphostrongylus tenuis</name>
    <name type="common">Meningeal worm</name>
    <dbReference type="NCBI Taxonomy" id="148309"/>
    <lineage>
        <taxon>Eukaryota</taxon>
        <taxon>Metazoa</taxon>
        <taxon>Ecdysozoa</taxon>
        <taxon>Nematoda</taxon>
        <taxon>Chromadorea</taxon>
        <taxon>Rhabditida</taxon>
        <taxon>Rhabditina</taxon>
        <taxon>Rhabditomorpha</taxon>
        <taxon>Strongyloidea</taxon>
        <taxon>Metastrongylidae</taxon>
        <taxon>Parelaphostrongylus</taxon>
    </lineage>
</organism>
<keyword evidence="13" id="KW-1185">Reference proteome</keyword>
<proteinExistence type="inferred from homology"/>
<dbReference type="AlphaFoldDB" id="A0AAD5MT12"/>
<dbReference type="GO" id="GO:0022625">
    <property type="term" value="C:cytosolic large ribosomal subunit"/>
    <property type="evidence" value="ECO:0007669"/>
    <property type="project" value="TreeGrafter"/>
</dbReference>
<evidence type="ECO:0000256" key="7">
    <source>
        <dbReference type="ARBA" id="ARBA00023274"/>
    </source>
</evidence>
<dbReference type="Pfam" id="PF14204">
    <property type="entry name" value="Ribosomal_L18_c"/>
    <property type="match status" value="1"/>
</dbReference>